<dbReference type="Gene3D" id="3.40.190.10">
    <property type="entry name" value="Periplasmic binding protein-like II"/>
    <property type="match status" value="2"/>
</dbReference>
<comment type="caution">
    <text evidence="2">The sequence shown here is derived from an EMBL/GenBank/DDBJ whole genome shotgun (WGS) entry which is preliminary data.</text>
</comment>
<evidence type="ECO:0000313" key="3">
    <source>
        <dbReference type="Proteomes" id="UP001652504"/>
    </source>
</evidence>
<reference evidence="2 3" key="1">
    <citation type="submission" date="2022-10" db="EMBL/GenBank/DDBJ databases">
        <title>Aestuariibacter sp. AA17 isolated from Montipora capitata coral fragment.</title>
        <authorList>
            <person name="Emsley S.A."/>
            <person name="Pfannmuller K.M."/>
            <person name="Loughran R.M."/>
            <person name="Shlafstein M."/>
            <person name="Papke E."/>
            <person name="Saw J.H."/>
            <person name="Ushijima B."/>
            <person name="Videau P."/>
        </authorList>
    </citation>
    <scope>NUCLEOTIDE SEQUENCE [LARGE SCALE GENOMIC DNA]</scope>
    <source>
        <strain evidence="2 3">AA17</strain>
    </source>
</reference>
<dbReference type="SUPFAM" id="SSF53850">
    <property type="entry name" value="Periplasmic binding protein-like II"/>
    <property type="match status" value="1"/>
</dbReference>
<organism evidence="2 3">
    <name type="scientific">Fluctibacter corallii</name>
    <dbReference type="NCBI Taxonomy" id="2984329"/>
    <lineage>
        <taxon>Bacteria</taxon>
        <taxon>Pseudomonadati</taxon>
        <taxon>Pseudomonadota</taxon>
        <taxon>Gammaproteobacteria</taxon>
        <taxon>Alteromonadales</taxon>
        <taxon>Alteromonadaceae</taxon>
        <taxon>Fluctibacter</taxon>
    </lineage>
</organism>
<dbReference type="EMBL" id="JAOWKX010000001">
    <property type="protein sequence ID" value="MCV2883540.1"/>
    <property type="molecule type" value="Genomic_DNA"/>
</dbReference>
<dbReference type="Proteomes" id="UP001652504">
    <property type="component" value="Unassembled WGS sequence"/>
</dbReference>
<dbReference type="RefSeq" id="WP_263710736.1">
    <property type="nucleotide sequence ID" value="NZ_JAOWKX010000001.1"/>
</dbReference>
<name>A0ABT3A4D4_9ALTE</name>
<gene>
    <name evidence="2" type="ORF">OE749_02360</name>
</gene>
<feature type="chain" id="PRO_5046428876" evidence="1">
    <location>
        <begin position="20"/>
        <end position="288"/>
    </location>
</feature>
<accession>A0ABT3A4D4</accession>
<protein>
    <submittedName>
        <fullName evidence="2">Transporter substrate-binding domain-containing protein</fullName>
    </submittedName>
</protein>
<keyword evidence="3" id="KW-1185">Reference proteome</keyword>
<evidence type="ECO:0000313" key="2">
    <source>
        <dbReference type="EMBL" id="MCV2883540.1"/>
    </source>
</evidence>
<proteinExistence type="predicted"/>
<evidence type="ECO:0000256" key="1">
    <source>
        <dbReference type="SAM" id="SignalP"/>
    </source>
</evidence>
<keyword evidence="1" id="KW-0732">Signal</keyword>
<feature type="signal peptide" evidence="1">
    <location>
        <begin position="1"/>
        <end position="19"/>
    </location>
</feature>
<sequence length="288" mass="34116">MTRYALFLLILSHSFHVMGNTYIYTSYRGSDDQRSYFVEALKLALEKTQHDHGDYRIEPAQMHMNQERQIVAVQQGLADVMWTMTTDEREEKLLPVRFPLLKGYVGKRVLVIHRSREKEFGAKRKKTELQKKLAVQGLNWPDSIILSHNQFNVQTVDWGMWYENMFKLLAEGKADYFPRSIIEVHQELSRLRDPNFVISQYHLIEYPAFIYFFVSNDKRIFAKRLLTGLKRAKQSGELQTLFESFPEHQRADELITRGFEQHYRLENPLLTVKPVGFKNWRAKVRTLN</sequence>